<dbReference type="GO" id="GO:0141221">
    <property type="term" value="F:histone deacetylase activity, hydrolytic mechanism"/>
    <property type="evidence" value="ECO:0007669"/>
    <property type="project" value="UniProtKB-EC"/>
</dbReference>
<dbReference type="EC" id="3.5.1.98" evidence="6"/>
<keyword evidence="12" id="KW-0156">Chromatin regulator</keyword>
<evidence type="ECO:0000256" key="12">
    <source>
        <dbReference type="ARBA" id="ARBA00022853"/>
    </source>
</evidence>
<comment type="subcellular location">
    <subcellularLocation>
        <location evidence="3">Chromosome</location>
    </subcellularLocation>
    <subcellularLocation>
        <location evidence="4">Cytoplasm</location>
    </subcellularLocation>
    <subcellularLocation>
        <location evidence="2">Nucleus</location>
    </subcellularLocation>
</comment>
<feature type="binding site" evidence="23">
    <location>
        <position position="174"/>
    </location>
    <ligand>
        <name>a divalent metal cation</name>
        <dbReference type="ChEBI" id="CHEBI:60240"/>
    </ligand>
</feature>
<dbReference type="PANTHER" id="PTHR10625:SF14">
    <property type="entry name" value="HISTONE DEACETYLASE 8"/>
    <property type="match status" value="1"/>
</dbReference>
<dbReference type="GO" id="GO:0046872">
    <property type="term" value="F:metal ion binding"/>
    <property type="evidence" value="ECO:0007669"/>
    <property type="project" value="UniProtKB-KW"/>
</dbReference>
<dbReference type="InterPro" id="IPR023801">
    <property type="entry name" value="His_deacetylse_dom"/>
</dbReference>
<evidence type="ECO:0000259" key="24">
    <source>
        <dbReference type="Pfam" id="PF00850"/>
    </source>
</evidence>
<dbReference type="PIRSF" id="PIRSF037913">
    <property type="entry name" value="His_deacetylse_1"/>
    <property type="match status" value="1"/>
</dbReference>
<comment type="catalytic activity">
    <reaction evidence="20">
        <text>N(6)-(2E)-butenoyl-L-lysyl-[protein] + H2O = (2E)-2-butenoate + L-lysyl-[protein]</text>
        <dbReference type="Rhea" id="RHEA:69172"/>
        <dbReference type="Rhea" id="RHEA-COMP:9752"/>
        <dbReference type="Rhea" id="RHEA-COMP:13707"/>
        <dbReference type="ChEBI" id="CHEBI:15377"/>
        <dbReference type="ChEBI" id="CHEBI:29969"/>
        <dbReference type="ChEBI" id="CHEBI:35899"/>
        <dbReference type="ChEBI" id="CHEBI:137954"/>
    </reaction>
    <physiologicalReaction direction="left-to-right" evidence="20">
        <dbReference type="Rhea" id="RHEA:69173"/>
    </physiologicalReaction>
</comment>
<keyword evidence="7" id="KW-0158">Chromosome</keyword>
<dbReference type="PRINTS" id="PR01271">
    <property type="entry name" value="HISDACETLASE"/>
</dbReference>
<dbReference type="GO" id="GO:0031507">
    <property type="term" value="P:heterochromatin formation"/>
    <property type="evidence" value="ECO:0007669"/>
    <property type="project" value="TreeGrafter"/>
</dbReference>
<evidence type="ECO:0000256" key="5">
    <source>
        <dbReference type="ARBA" id="ARBA00006457"/>
    </source>
</evidence>
<accession>C1BMT8</accession>
<evidence type="ECO:0000256" key="10">
    <source>
        <dbReference type="ARBA" id="ARBA00022723"/>
    </source>
</evidence>
<evidence type="ECO:0000256" key="11">
    <source>
        <dbReference type="ARBA" id="ARBA00022801"/>
    </source>
</evidence>
<evidence type="ECO:0000256" key="9">
    <source>
        <dbReference type="ARBA" id="ARBA00022491"/>
    </source>
</evidence>
<dbReference type="GO" id="GO:0005634">
    <property type="term" value="C:nucleus"/>
    <property type="evidence" value="ECO:0007669"/>
    <property type="project" value="UniProtKB-SubCell"/>
</dbReference>
<keyword evidence="13" id="KW-0805">Transcription regulation</keyword>
<comment type="cofactor">
    <cofactor evidence="1">
        <name>a divalent metal cation</name>
        <dbReference type="ChEBI" id="CHEBI:60240"/>
    </cofactor>
</comment>
<dbReference type="Gene3D" id="3.40.800.20">
    <property type="entry name" value="Histone deacetylase domain"/>
    <property type="match status" value="1"/>
</dbReference>
<evidence type="ECO:0000256" key="7">
    <source>
        <dbReference type="ARBA" id="ARBA00022454"/>
    </source>
</evidence>
<evidence type="ECO:0000256" key="18">
    <source>
        <dbReference type="ARBA" id="ARBA00042783"/>
    </source>
</evidence>
<keyword evidence="8" id="KW-0963">Cytoplasm</keyword>
<evidence type="ECO:0000256" key="20">
    <source>
        <dbReference type="ARBA" id="ARBA00049193"/>
    </source>
</evidence>
<evidence type="ECO:0000256" key="8">
    <source>
        <dbReference type="ARBA" id="ARBA00022490"/>
    </source>
</evidence>
<evidence type="ECO:0000256" key="15">
    <source>
        <dbReference type="ARBA" id="ARBA00023242"/>
    </source>
</evidence>
<evidence type="ECO:0000256" key="19">
    <source>
        <dbReference type="ARBA" id="ARBA00049136"/>
    </source>
</evidence>
<evidence type="ECO:0000256" key="4">
    <source>
        <dbReference type="ARBA" id="ARBA00004496"/>
    </source>
</evidence>
<evidence type="ECO:0000256" key="14">
    <source>
        <dbReference type="ARBA" id="ARBA00023163"/>
    </source>
</evidence>
<evidence type="ECO:0000256" key="3">
    <source>
        <dbReference type="ARBA" id="ARBA00004286"/>
    </source>
</evidence>
<evidence type="ECO:0000256" key="2">
    <source>
        <dbReference type="ARBA" id="ARBA00004123"/>
    </source>
</evidence>
<dbReference type="InterPro" id="IPR003084">
    <property type="entry name" value="HDAC_I/II"/>
</dbReference>
<evidence type="ECO:0000256" key="1">
    <source>
        <dbReference type="ARBA" id="ARBA00001968"/>
    </source>
</evidence>
<dbReference type="AlphaFoldDB" id="C1BMT8"/>
<sequence>MMKSQPPVVYIEDPSILNEIDRVPKVKGRASMVSSLIDSYGLKKHLNVRSSREATHEKLKSFHSQDYLDKLNSMDDPKDNPENHQEQEEVGIGYECPWIPNIMSFVRRVAGASITAAESLAQSESQISINWFGGWHHAQRDSASGFCYVNDIVLAIHTLKKTFDKILYVDLDVHHGDGVENAFAFTPKVYTFSMHLYEKGFFPGSGKVEDVGQGNGTNFATNVPIKRGIDDEQYAYIFTNLMDEICYAFRPDAIVVQCGGDVLAGDPLGGFNVTLYGAGMCIQKIMSIKKPTLYLGGGGYNHSNTSIYWTYLTALLTGNILPPDIPDSDPFFSSYGPSFELQVDTSLQKNENESQDVEDILETLFDVLENVSS</sequence>
<evidence type="ECO:0000313" key="25">
    <source>
        <dbReference type="EMBL" id="ACO10341.1"/>
    </source>
</evidence>
<reference evidence="25" key="1">
    <citation type="submission" date="2009-03" db="EMBL/GenBank/DDBJ databases">
        <title>Caligus rogercresseyi ESTs and full-length cDNAs.</title>
        <authorList>
            <person name="Yasuike M."/>
            <person name="von Schalburg K."/>
            <person name="Cooper G."/>
            <person name="Leong J."/>
            <person name="Jones S.R.M."/>
            <person name="Koop B.F."/>
        </authorList>
    </citation>
    <scope>NUCLEOTIDE SEQUENCE</scope>
    <source>
        <tissue evidence="25">Whole tissue</tissue>
    </source>
</reference>
<dbReference type="GO" id="GO:0005737">
    <property type="term" value="C:cytoplasm"/>
    <property type="evidence" value="ECO:0007669"/>
    <property type="project" value="UniProtKB-SubCell"/>
</dbReference>
<proteinExistence type="evidence at transcript level"/>
<comment type="catalytic activity">
    <reaction evidence="21">
        <text>N(6)-acetyl-L-lysyl-[histone] + H2O = L-lysyl-[histone] + acetate</text>
        <dbReference type="Rhea" id="RHEA:58196"/>
        <dbReference type="Rhea" id="RHEA-COMP:9845"/>
        <dbReference type="Rhea" id="RHEA-COMP:11338"/>
        <dbReference type="ChEBI" id="CHEBI:15377"/>
        <dbReference type="ChEBI" id="CHEBI:29969"/>
        <dbReference type="ChEBI" id="CHEBI:30089"/>
        <dbReference type="ChEBI" id="CHEBI:61930"/>
        <dbReference type="EC" id="3.5.1.98"/>
    </reaction>
    <physiologicalReaction direction="left-to-right" evidence="21">
        <dbReference type="Rhea" id="RHEA:58197"/>
    </physiologicalReaction>
</comment>
<keyword evidence="10 23" id="KW-0479">Metal-binding</keyword>
<evidence type="ECO:0000256" key="13">
    <source>
        <dbReference type="ARBA" id="ARBA00023015"/>
    </source>
</evidence>
<dbReference type="Pfam" id="PF00850">
    <property type="entry name" value="Hist_deacetyl"/>
    <property type="match status" value="1"/>
</dbReference>
<dbReference type="GO" id="GO:0005694">
    <property type="term" value="C:chromosome"/>
    <property type="evidence" value="ECO:0007669"/>
    <property type="project" value="UniProtKB-SubCell"/>
</dbReference>
<evidence type="ECO:0000256" key="22">
    <source>
        <dbReference type="PIRSR" id="PIRSR037913-1"/>
    </source>
</evidence>
<evidence type="ECO:0000256" key="21">
    <source>
        <dbReference type="ARBA" id="ARBA00049416"/>
    </source>
</evidence>
<evidence type="ECO:0000256" key="6">
    <source>
        <dbReference type="ARBA" id="ARBA00012111"/>
    </source>
</evidence>
<protein>
    <recommendedName>
        <fullName evidence="16">Histone deacetylase 8</fullName>
        <ecNumber evidence="6">3.5.1.98</ecNumber>
    </recommendedName>
    <alternativeName>
        <fullName evidence="17">Protein deacetylase HDAC8</fullName>
    </alternativeName>
    <alternativeName>
        <fullName evidence="18">Protein decrotonylase HDAC8</fullName>
    </alternativeName>
</protein>
<dbReference type="CDD" id="cd10000">
    <property type="entry name" value="HDAC8"/>
    <property type="match status" value="1"/>
</dbReference>
<feature type="binding site" evidence="23">
    <location>
        <position position="261"/>
    </location>
    <ligand>
        <name>a divalent metal cation</name>
        <dbReference type="ChEBI" id="CHEBI:60240"/>
    </ligand>
</feature>
<keyword evidence="11" id="KW-0378">Hydrolase</keyword>
<name>C1BMT8_CALRO</name>
<feature type="domain" description="Histone deacetylase" evidence="24">
    <location>
        <begin position="25"/>
        <end position="315"/>
    </location>
</feature>
<feature type="binding site" evidence="23">
    <location>
        <position position="172"/>
    </location>
    <ligand>
        <name>a divalent metal cation</name>
        <dbReference type="ChEBI" id="CHEBI:60240"/>
    </ligand>
</feature>
<dbReference type="InterPro" id="IPR000286">
    <property type="entry name" value="HDACs"/>
</dbReference>
<dbReference type="SUPFAM" id="SSF52768">
    <property type="entry name" value="Arginase/deacetylase"/>
    <property type="match status" value="1"/>
</dbReference>
<evidence type="ECO:0000256" key="23">
    <source>
        <dbReference type="PIRSR" id="PIRSR037913-3"/>
    </source>
</evidence>
<evidence type="ECO:0000256" key="17">
    <source>
        <dbReference type="ARBA" id="ARBA00041964"/>
    </source>
</evidence>
<keyword evidence="9" id="KW-0678">Repressor</keyword>
<comment type="similarity">
    <text evidence="5">Belongs to the histone deacetylase family. HD type 1 subfamily.</text>
</comment>
<comment type="catalytic activity">
    <reaction evidence="19">
        <text>N(6)-acetyl-L-lysyl-[protein] + H2O = L-lysyl-[protein] + acetate</text>
        <dbReference type="Rhea" id="RHEA:58108"/>
        <dbReference type="Rhea" id="RHEA-COMP:9752"/>
        <dbReference type="Rhea" id="RHEA-COMP:10731"/>
        <dbReference type="ChEBI" id="CHEBI:15377"/>
        <dbReference type="ChEBI" id="CHEBI:29969"/>
        <dbReference type="ChEBI" id="CHEBI:30089"/>
        <dbReference type="ChEBI" id="CHEBI:61930"/>
    </reaction>
    <physiologicalReaction direction="left-to-right" evidence="19">
        <dbReference type="Rhea" id="RHEA:58109"/>
    </physiologicalReaction>
</comment>
<feature type="active site" description="Proton acceptor" evidence="22">
    <location>
        <position position="137"/>
    </location>
</feature>
<dbReference type="InterPro" id="IPR023696">
    <property type="entry name" value="Ureohydrolase_dom_sf"/>
</dbReference>
<dbReference type="InterPro" id="IPR037138">
    <property type="entry name" value="His_deacetylse_dom_sf"/>
</dbReference>
<dbReference type="PANTHER" id="PTHR10625">
    <property type="entry name" value="HISTONE DEACETYLASE HDAC1-RELATED"/>
    <property type="match status" value="1"/>
</dbReference>
<gene>
    <name evidence="25" type="primary">HDAC8</name>
</gene>
<keyword evidence="15" id="KW-0539">Nucleus</keyword>
<dbReference type="EMBL" id="BT075917">
    <property type="protein sequence ID" value="ACO10341.1"/>
    <property type="molecule type" value="mRNA"/>
</dbReference>
<dbReference type="PRINTS" id="PR01270">
    <property type="entry name" value="HDASUPER"/>
</dbReference>
<evidence type="ECO:0000256" key="16">
    <source>
        <dbReference type="ARBA" id="ARBA00040347"/>
    </source>
</evidence>
<organism evidence="25">
    <name type="scientific">Caligus rogercresseyi</name>
    <name type="common">Sea louse</name>
    <dbReference type="NCBI Taxonomy" id="217165"/>
    <lineage>
        <taxon>Eukaryota</taxon>
        <taxon>Metazoa</taxon>
        <taxon>Ecdysozoa</taxon>
        <taxon>Arthropoda</taxon>
        <taxon>Crustacea</taxon>
        <taxon>Multicrustacea</taxon>
        <taxon>Hexanauplia</taxon>
        <taxon>Copepoda</taxon>
        <taxon>Siphonostomatoida</taxon>
        <taxon>Caligidae</taxon>
        <taxon>Caligus</taxon>
    </lineage>
</organism>
<keyword evidence="14" id="KW-0804">Transcription</keyword>